<keyword evidence="3" id="KW-0520">NAD</keyword>
<dbReference type="Pfam" id="PF00171">
    <property type="entry name" value="Aldedh"/>
    <property type="match status" value="1"/>
</dbReference>
<dbReference type="Gene3D" id="3.40.309.10">
    <property type="entry name" value="Aldehyde Dehydrogenase, Chain A, domain 2"/>
    <property type="match status" value="1"/>
</dbReference>
<feature type="domain" description="Aldehyde dehydrogenase" evidence="6">
    <location>
        <begin position="43"/>
        <end position="447"/>
    </location>
</feature>
<organism evidence="7">
    <name type="scientific">Hydra vulgaris</name>
    <name type="common">Hydra</name>
    <name type="synonym">Hydra attenuata</name>
    <dbReference type="NCBI Taxonomy" id="6087"/>
    <lineage>
        <taxon>Eukaryota</taxon>
        <taxon>Metazoa</taxon>
        <taxon>Cnidaria</taxon>
        <taxon>Hydrozoa</taxon>
        <taxon>Hydroidolina</taxon>
        <taxon>Anthoathecata</taxon>
        <taxon>Aplanulata</taxon>
        <taxon>Hydridae</taxon>
        <taxon>Hydra</taxon>
    </lineage>
</organism>
<dbReference type="GO" id="GO:0006081">
    <property type="term" value="P:aldehyde metabolic process"/>
    <property type="evidence" value="ECO:0007669"/>
    <property type="project" value="InterPro"/>
</dbReference>
<feature type="active site" evidence="4">
    <location>
        <position position="230"/>
    </location>
</feature>
<gene>
    <name evidence="7" type="primary">ALDH3A1</name>
</gene>
<dbReference type="GO" id="GO:0004029">
    <property type="term" value="F:aldehyde dehydrogenase (NAD+) activity"/>
    <property type="evidence" value="ECO:0007669"/>
    <property type="project" value="TreeGrafter"/>
</dbReference>
<dbReference type="InterPro" id="IPR016162">
    <property type="entry name" value="Ald_DH_N"/>
</dbReference>
<evidence type="ECO:0000256" key="3">
    <source>
        <dbReference type="ARBA" id="ARBA00023027"/>
    </source>
</evidence>
<dbReference type="FunFam" id="3.40.605.10:FF:000004">
    <property type="entry name" value="Aldehyde dehydrogenase"/>
    <property type="match status" value="1"/>
</dbReference>
<dbReference type="InterPro" id="IPR016163">
    <property type="entry name" value="Ald_DH_C"/>
</dbReference>
<reference evidence="7" key="1">
    <citation type="journal article" date="2013" name="Genome Biol. Evol.">
        <title>Punctuated emergences of genetic and phenotypic innovations in eumetazoan, bilaterian, euteleostome, and hominidae ancestors.</title>
        <authorList>
            <person name="Wenger Y."/>
            <person name="Galliot B."/>
        </authorList>
    </citation>
    <scope>NUCLEOTIDE SEQUENCE</scope>
    <source>
        <tissue evidence="7">Whole animals</tissue>
    </source>
</reference>
<comment type="similarity">
    <text evidence="1">Belongs to the aldehyde dehydrogenase family.</text>
</comment>
<sequence length="523" mass="58589">GYITKARKDWCSSKRSIIIRITEESKVVSDLRISFANGKLKSYEVRCYQLSQLNKLLDENNEAICDALWKDLRKSKQEVKMFEILPVKAEIAEIMVQLDKFMKPERIKSDLQNMQNTLEIRNEPYGIVLILSAWNYPFLLALKPLVGAIAAGNCCVLKPSELAPNIATTIGNLIPKYLDNEFVKVINGGIPETTALLRERFDYIFYIGSTNVGKIILKAASNYFTPVTLEMGGKCPAIVDKSCDLDVVANRIAWGKFINAGQTCLTVDYILCVDGIQDELINALKKSILKFYGEDPQRSTDYGRIINNRNFQRVTKLIKKSNIVHGGDFDEKDLYISPTILKNISVDDDIMKEEIFGPLLPIINVVDVEEAVQFVNQREKPLALYVFSKEKKTIDFVLQNTSSGGVTVNDVIMHATALSLPFGGVGESGMGAYNGIHSLKTFSHQKSCLIASQRFESLNNVRYPPYPSKENFMVRFITDGLNKKINRSGGNKYWTAGTLLIACGVGAYLDLRVLANIILAYVR</sequence>
<evidence type="ECO:0000313" key="7">
    <source>
        <dbReference type="EMBL" id="CDG71111.1"/>
    </source>
</evidence>
<dbReference type="EMBL" id="HAAD01004879">
    <property type="protein sequence ID" value="CDG71111.1"/>
    <property type="molecule type" value="mRNA"/>
</dbReference>
<feature type="active site" evidence="4">
    <location>
        <position position="264"/>
    </location>
</feature>
<proteinExistence type="evidence at transcript level"/>
<evidence type="ECO:0000256" key="5">
    <source>
        <dbReference type="SAM" id="Phobius"/>
    </source>
</evidence>
<dbReference type="FunFam" id="3.40.309.10:FF:000003">
    <property type="entry name" value="Aldehyde dehydrogenase"/>
    <property type="match status" value="1"/>
</dbReference>
<evidence type="ECO:0000259" key="6">
    <source>
        <dbReference type="Pfam" id="PF00171"/>
    </source>
</evidence>
<protein>
    <submittedName>
        <fullName evidence="7">Aldehyde dehydrogenase, dimeric NADP-preferring</fullName>
    </submittedName>
</protein>
<evidence type="ECO:0000256" key="2">
    <source>
        <dbReference type="ARBA" id="ARBA00023002"/>
    </source>
</evidence>
<dbReference type="AlphaFoldDB" id="T2MG87"/>
<feature type="non-terminal residue" evidence="7">
    <location>
        <position position="1"/>
    </location>
</feature>
<dbReference type="InterPro" id="IPR016161">
    <property type="entry name" value="Ald_DH/histidinol_DH"/>
</dbReference>
<accession>T2MG87</accession>
<keyword evidence="5" id="KW-1133">Transmembrane helix</keyword>
<dbReference type="PANTHER" id="PTHR43570:SF16">
    <property type="entry name" value="ALDEHYDE DEHYDROGENASE TYPE III, ISOFORM Q"/>
    <property type="match status" value="1"/>
</dbReference>
<dbReference type="PIRSF" id="PIRSF036492">
    <property type="entry name" value="ALDH"/>
    <property type="match status" value="1"/>
</dbReference>
<dbReference type="Gene3D" id="3.40.605.10">
    <property type="entry name" value="Aldehyde Dehydrogenase, Chain A, domain 1"/>
    <property type="match status" value="1"/>
</dbReference>
<dbReference type="GO" id="GO:0005737">
    <property type="term" value="C:cytoplasm"/>
    <property type="evidence" value="ECO:0007669"/>
    <property type="project" value="TreeGrafter"/>
</dbReference>
<feature type="transmembrane region" description="Helical" evidence="5">
    <location>
        <begin position="493"/>
        <end position="522"/>
    </location>
</feature>
<name>T2MG87_HYDVU</name>
<keyword evidence="5" id="KW-0472">Membrane</keyword>
<keyword evidence="5" id="KW-0812">Transmembrane</keyword>
<dbReference type="InterPro" id="IPR015590">
    <property type="entry name" value="Aldehyde_DH_dom"/>
</dbReference>
<dbReference type="OrthoDB" id="440325at2759"/>
<dbReference type="SUPFAM" id="SSF53720">
    <property type="entry name" value="ALDH-like"/>
    <property type="match status" value="1"/>
</dbReference>
<evidence type="ECO:0000256" key="1">
    <source>
        <dbReference type="ARBA" id="ARBA00009986"/>
    </source>
</evidence>
<dbReference type="PANTHER" id="PTHR43570">
    <property type="entry name" value="ALDEHYDE DEHYDROGENASE"/>
    <property type="match status" value="1"/>
</dbReference>
<keyword evidence="2" id="KW-0560">Oxidoreductase</keyword>
<evidence type="ECO:0000256" key="4">
    <source>
        <dbReference type="PIRSR" id="PIRSR036492-1"/>
    </source>
</evidence>
<dbReference type="InterPro" id="IPR012394">
    <property type="entry name" value="Aldehyde_DH_NAD(P)"/>
</dbReference>